<dbReference type="SUPFAM" id="SSF56281">
    <property type="entry name" value="Metallo-hydrolase/oxidoreductase"/>
    <property type="match status" value="1"/>
</dbReference>
<dbReference type="OrthoDB" id="2971563at2"/>
<dbReference type="eggNOG" id="COG0491">
    <property type="taxonomic scope" value="Bacteria"/>
</dbReference>
<accession>N0E2F7</accession>
<dbReference type="STRING" id="1193181.BN10_770003"/>
<feature type="domain" description="Metallo-beta-lactamase" evidence="1">
    <location>
        <begin position="32"/>
        <end position="200"/>
    </location>
</feature>
<dbReference type="EMBL" id="CAIZ01000149">
    <property type="protein sequence ID" value="CCH71062.1"/>
    <property type="molecule type" value="Genomic_DNA"/>
</dbReference>
<dbReference type="CDD" id="cd06262">
    <property type="entry name" value="metallo-hydrolase-like_MBL-fold"/>
    <property type="match status" value="1"/>
</dbReference>
<dbReference type="GO" id="GO:0016787">
    <property type="term" value="F:hydrolase activity"/>
    <property type="evidence" value="ECO:0007669"/>
    <property type="project" value="UniProtKB-KW"/>
</dbReference>
<name>N0E2F7_9MICO</name>
<dbReference type="RefSeq" id="WP_010850898.1">
    <property type="nucleotide sequence ID" value="NZ_HF570956.1"/>
</dbReference>
<evidence type="ECO:0000313" key="2">
    <source>
        <dbReference type="EMBL" id="CCH71062.1"/>
    </source>
</evidence>
<sequence length="221" mass="23937">MTYTGDVTPGGPSDVRELPDLTIRKMSVSSMHNNVYLLTCRATGDQLLIDAADDPQRCLALVAEGTGSLRHLVTTHRHWDHTRALTDVAEATGAVTYAGDLDAEGLPVAPTVRLVDGDRISLGDLSLDVAIVSGHTAASVVLAYRDPTGHAHVFTGDALFPGGVGATRNDPSQSFDDLYRDVTAKIFDRYDDDTWIYPGHGGDTTLGVERPHLEEWRDRGW</sequence>
<dbReference type="Pfam" id="PF00753">
    <property type="entry name" value="Lactamase_B"/>
    <property type="match status" value="1"/>
</dbReference>
<dbReference type="InterPro" id="IPR051453">
    <property type="entry name" value="MBL_Glyoxalase_II"/>
</dbReference>
<keyword evidence="2" id="KW-0378">Hydrolase</keyword>
<organism evidence="2 3">
    <name type="scientific">Phycicoccus elongatus Lp2</name>
    <dbReference type="NCBI Taxonomy" id="1193181"/>
    <lineage>
        <taxon>Bacteria</taxon>
        <taxon>Bacillati</taxon>
        <taxon>Actinomycetota</taxon>
        <taxon>Actinomycetes</taxon>
        <taxon>Micrococcales</taxon>
        <taxon>Intrasporangiaceae</taxon>
        <taxon>Phycicoccus</taxon>
    </lineage>
</organism>
<dbReference type="InterPro" id="IPR001279">
    <property type="entry name" value="Metallo-B-lactamas"/>
</dbReference>
<dbReference type="AlphaFoldDB" id="N0E2F7"/>
<gene>
    <name evidence="2" type="ORF">BN10_770003</name>
</gene>
<protein>
    <submittedName>
        <fullName evidence="2">Putative Zn-dependent hydrolase</fullName>
    </submittedName>
</protein>
<dbReference type="PANTHER" id="PTHR46233">
    <property type="entry name" value="HYDROXYACYLGLUTATHIONE HYDROLASE GLOC"/>
    <property type="match status" value="1"/>
</dbReference>
<proteinExistence type="predicted"/>
<comment type="caution">
    <text evidence="2">The sequence shown here is derived from an EMBL/GenBank/DDBJ whole genome shotgun (WGS) entry which is preliminary data.</text>
</comment>
<dbReference type="InterPro" id="IPR036866">
    <property type="entry name" value="RibonucZ/Hydroxyglut_hydro"/>
</dbReference>
<evidence type="ECO:0000259" key="1">
    <source>
        <dbReference type="SMART" id="SM00849"/>
    </source>
</evidence>
<keyword evidence="3" id="KW-1185">Reference proteome</keyword>
<dbReference type="Proteomes" id="UP000013167">
    <property type="component" value="Unassembled WGS sequence"/>
</dbReference>
<dbReference type="SMART" id="SM00849">
    <property type="entry name" value="Lactamase_B"/>
    <property type="match status" value="1"/>
</dbReference>
<evidence type="ECO:0000313" key="3">
    <source>
        <dbReference type="Proteomes" id="UP000013167"/>
    </source>
</evidence>
<dbReference type="PANTHER" id="PTHR46233:SF1">
    <property type="entry name" value="CONSERVED PROTEIN"/>
    <property type="match status" value="1"/>
</dbReference>
<dbReference type="HOGENOM" id="CLU_030571_5_4_11"/>
<reference evidence="2 3" key="1">
    <citation type="journal article" date="2013" name="ISME J.">
        <title>A metabolic model for members of the genus Tetrasphaera involved in enhanced biological phosphorus removal.</title>
        <authorList>
            <person name="Kristiansen R."/>
            <person name="Nguyen H.T.T."/>
            <person name="Saunders A.M."/>
            <person name="Nielsen J.L."/>
            <person name="Wimmer R."/>
            <person name="Le V.Q."/>
            <person name="McIlroy S.J."/>
            <person name="Petrovski S."/>
            <person name="Seviour R.J."/>
            <person name="Calteau A."/>
            <person name="Nielsen K.L."/>
            <person name="Nielsen P.H."/>
        </authorList>
    </citation>
    <scope>NUCLEOTIDE SEQUENCE [LARGE SCALE GENOMIC DNA]</scope>
    <source>
        <strain evidence="2 3">Lp2</strain>
    </source>
</reference>
<dbReference type="Gene3D" id="3.60.15.10">
    <property type="entry name" value="Ribonuclease Z/Hydroxyacylglutathione hydrolase-like"/>
    <property type="match status" value="1"/>
</dbReference>